<name>A0A0L7KZB7_OPEBR</name>
<dbReference type="Pfam" id="PF14223">
    <property type="entry name" value="Retrotran_gag_2"/>
    <property type="match status" value="2"/>
</dbReference>
<dbReference type="PANTHER" id="PTHR47481">
    <property type="match status" value="1"/>
</dbReference>
<dbReference type="PANTHER" id="PTHR47481:SF31">
    <property type="entry name" value="OS01G0873500 PROTEIN"/>
    <property type="match status" value="1"/>
</dbReference>
<reference evidence="1 2" key="1">
    <citation type="journal article" date="2015" name="Genome Biol. Evol.">
        <title>The genome of winter moth (Operophtera brumata) provides a genomic perspective on sexual dimorphism and phenology.</title>
        <authorList>
            <person name="Derks M.F."/>
            <person name="Smit S."/>
            <person name="Salis L."/>
            <person name="Schijlen E."/>
            <person name="Bossers A."/>
            <person name="Mateman C."/>
            <person name="Pijl A.S."/>
            <person name="de Ridder D."/>
            <person name="Groenen M.A."/>
            <person name="Visser M.E."/>
            <person name="Megens H.J."/>
        </authorList>
    </citation>
    <scope>NUCLEOTIDE SEQUENCE [LARGE SCALE GENOMIC DNA]</scope>
    <source>
        <strain evidence="1">WM2013NL</strain>
        <tissue evidence="1">Head and thorax</tissue>
    </source>
</reference>
<proteinExistence type="predicted"/>
<gene>
    <name evidence="1" type="ORF">OBRU01_18394</name>
</gene>
<sequence>MASTPAPLIPGENIAAATVSTCGSHVNTTMGNYNIDKLDGMSNYNTWKFCMKMALTLENLWHCIQGNEVVDYQDQRALARICLAVKPHCYQYVQNAKTSKEAWSNLAKVFEDTGLYRRVLLLRQLHRIELTTYSSVTQYVESVMTLVQQLADIGKHIEDGEIAELLLSGLPTDYDHLVSSLETICLTGSLSSELVRTRLLQEEFRKSEPGATSTAFVSRQTKESKTCTYCKKKGHLKNKLCDKGFTVIFNNKGCHIFQKCVISGSPICKALDGMSNYNTWKFCMKMALTLENLWHCIQGIEVVDYQDQRALARICLAVKPHCYQYVQNAKTSKEAWSNLAKVFEDTGLYRRVLLLRQLHRIELTTYSSVTQYVESVMTLVQQLADIGKHIEDGEIAELLLSGLPTDYDHLVSSLETICLTGSLSSELVRTRLLQEEFRKSEPGATSTAFVSRQTKESKTCTY</sequence>
<dbReference type="Proteomes" id="UP000037510">
    <property type="component" value="Unassembled WGS sequence"/>
</dbReference>
<evidence type="ECO:0000313" key="1">
    <source>
        <dbReference type="EMBL" id="KOB68369.1"/>
    </source>
</evidence>
<dbReference type="AlphaFoldDB" id="A0A0L7KZB7"/>
<dbReference type="EMBL" id="JTDY01004260">
    <property type="protein sequence ID" value="KOB68369.1"/>
    <property type="molecule type" value="Genomic_DNA"/>
</dbReference>
<organism evidence="1 2">
    <name type="scientific">Operophtera brumata</name>
    <name type="common">Winter moth</name>
    <name type="synonym">Phalaena brumata</name>
    <dbReference type="NCBI Taxonomy" id="104452"/>
    <lineage>
        <taxon>Eukaryota</taxon>
        <taxon>Metazoa</taxon>
        <taxon>Ecdysozoa</taxon>
        <taxon>Arthropoda</taxon>
        <taxon>Hexapoda</taxon>
        <taxon>Insecta</taxon>
        <taxon>Pterygota</taxon>
        <taxon>Neoptera</taxon>
        <taxon>Endopterygota</taxon>
        <taxon>Lepidoptera</taxon>
        <taxon>Glossata</taxon>
        <taxon>Ditrysia</taxon>
        <taxon>Geometroidea</taxon>
        <taxon>Geometridae</taxon>
        <taxon>Larentiinae</taxon>
        <taxon>Operophtera</taxon>
    </lineage>
</organism>
<protein>
    <recommendedName>
        <fullName evidence="3">Retrovirus-related Pol polyprotein from transposon TNT 1-94</fullName>
    </recommendedName>
</protein>
<accession>A0A0L7KZB7</accession>
<comment type="caution">
    <text evidence="1">The sequence shown here is derived from an EMBL/GenBank/DDBJ whole genome shotgun (WGS) entry which is preliminary data.</text>
</comment>
<evidence type="ECO:0000313" key="2">
    <source>
        <dbReference type="Proteomes" id="UP000037510"/>
    </source>
</evidence>
<evidence type="ECO:0008006" key="3">
    <source>
        <dbReference type="Google" id="ProtNLM"/>
    </source>
</evidence>
<dbReference type="STRING" id="104452.A0A0L7KZB7"/>
<keyword evidence="2" id="KW-1185">Reference proteome</keyword>